<keyword evidence="4" id="KW-0862">Zinc</keyword>
<dbReference type="Proteomes" id="UP000887116">
    <property type="component" value="Unassembled WGS sequence"/>
</dbReference>
<dbReference type="FunFam" id="3.30.160.60:FF:000358">
    <property type="entry name" value="zinc finger protein 24"/>
    <property type="match status" value="1"/>
</dbReference>
<evidence type="ECO:0000256" key="2">
    <source>
        <dbReference type="ARBA" id="ARBA00022737"/>
    </source>
</evidence>
<dbReference type="SMART" id="SM00355">
    <property type="entry name" value="ZnF_C2H2"/>
    <property type="match status" value="2"/>
</dbReference>
<evidence type="ECO:0000256" key="1">
    <source>
        <dbReference type="ARBA" id="ARBA00022723"/>
    </source>
</evidence>
<evidence type="ECO:0000256" key="4">
    <source>
        <dbReference type="ARBA" id="ARBA00022833"/>
    </source>
</evidence>
<evidence type="ECO:0000313" key="8">
    <source>
        <dbReference type="EMBL" id="GFR33266.1"/>
    </source>
</evidence>
<evidence type="ECO:0000313" key="9">
    <source>
        <dbReference type="Proteomes" id="UP000887116"/>
    </source>
</evidence>
<proteinExistence type="predicted"/>
<keyword evidence="1" id="KW-0479">Metal-binding</keyword>
<dbReference type="Gene3D" id="3.30.160.60">
    <property type="entry name" value="Classic Zinc Finger"/>
    <property type="match status" value="2"/>
</dbReference>
<gene>
    <name evidence="8" type="ORF">TNCT_369751</name>
</gene>
<dbReference type="InterPro" id="IPR013087">
    <property type="entry name" value="Znf_C2H2_type"/>
</dbReference>
<dbReference type="PROSITE" id="PS00028">
    <property type="entry name" value="ZINC_FINGER_C2H2_1"/>
    <property type="match status" value="1"/>
</dbReference>
<keyword evidence="3 6" id="KW-0863">Zinc-finger</keyword>
<dbReference type="Pfam" id="PF00096">
    <property type="entry name" value="zf-C2H2"/>
    <property type="match status" value="1"/>
</dbReference>
<evidence type="ECO:0000259" key="7">
    <source>
        <dbReference type="PROSITE" id="PS50157"/>
    </source>
</evidence>
<dbReference type="PROSITE" id="PS50157">
    <property type="entry name" value="ZINC_FINGER_C2H2_2"/>
    <property type="match status" value="2"/>
</dbReference>
<keyword evidence="2" id="KW-0677">Repeat</keyword>
<dbReference type="GO" id="GO:0000978">
    <property type="term" value="F:RNA polymerase II cis-regulatory region sequence-specific DNA binding"/>
    <property type="evidence" value="ECO:0007669"/>
    <property type="project" value="TreeGrafter"/>
</dbReference>
<dbReference type="InterPro" id="IPR036236">
    <property type="entry name" value="Znf_C2H2_sf"/>
</dbReference>
<dbReference type="SUPFAM" id="SSF57667">
    <property type="entry name" value="beta-beta-alpha zinc fingers"/>
    <property type="match status" value="1"/>
</dbReference>
<sequence length="85" mass="9962">MAQNQYCKHNAYFLVVSFSTTWIDYFGKPMKLHKCGECSYSTIVLNDVKRHFLTHTGEKPYKCNTCKKCFSRKSSLRRHSILHAP</sequence>
<name>A0A8X6M3Y5_TRICU</name>
<reference evidence="8" key="1">
    <citation type="submission" date="2020-07" db="EMBL/GenBank/DDBJ databases">
        <title>Multicomponent nature underlies the extraordinary mechanical properties of spider dragline silk.</title>
        <authorList>
            <person name="Kono N."/>
            <person name="Nakamura H."/>
            <person name="Mori M."/>
            <person name="Yoshida Y."/>
            <person name="Ohtoshi R."/>
            <person name="Malay A.D."/>
            <person name="Moran D.A.P."/>
            <person name="Tomita M."/>
            <person name="Numata K."/>
            <person name="Arakawa K."/>
        </authorList>
    </citation>
    <scope>NUCLEOTIDE SEQUENCE</scope>
</reference>
<keyword evidence="9" id="KW-1185">Reference proteome</keyword>
<dbReference type="GO" id="GO:0000981">
    <property type="term" value="F:DNA-binding transcription factor activity, RNA polymerase II-specific"/>
    <property type="evidence" value="ECO:0007669"/>
    <property type="project" value="TreeGrafter"/>
</dbReference>
<evidence type="ECO:0000256" key="6">
    <source>
        <dbReference type="PROSITE-ProRule" id="PRU00042"/>
    </source>
</evidence>
<dbReference type="Pfam" id="PF13909">
    <property type="entry name" value="zf-H2C2_5"/>
    <property type="match status" value="1"/>
</dbReference>
<dbReference type="EMBL" id="BMAO01009790">
    <property type="protein sequence ID" value="GFR33266.1"/>
    <property type="molecule type" value="Genomic_DNA"/>
</dbReference>
<dbReference type="AlphaFoldDB" id="A0A8X6M3Y5"/>
<dbReference type="GO" id="GO:0008270">
    <property type="term" value="F:zinc ion binding"/>
    <property type="evidence" value="ECO:0007669"/>
    <property type="project" value="UniProtKB-KW"/>
</dbReference>
<protein>
    <recommendedName>
        <fullName evidence="7">C2H2-type domain-containing protein</fullName>
    </recommendedName>
</protein>
<comment type="caution">
    <text evidence="8">The sequence shown here is derived from an EMBL/GenBank/DDBJ whole genome shotgun (WGS) entry which is preliminary data.</text>
</comment>
<evidence type="ECO:0000256" key="3">
    <source>
        <dbReference type="ARBA" id="ARBA00022771"/>
    </source>
</evidence>
<keyword evidence="5" id="KW-0539">Nucleus</keyword>
<feature type="domain" description="C2H2-type" evidence="7">
    <location>
        <begin position="61"/>
        <end position="85"/>
    </location>
</feature>
<dbReference type="OrthoDB" id="6437239at2759"/>
<feature type="domain" description="C2H2-type" evidence="7">
    <location>
        <begin position="33"/>
        <end position="60"/>
    </location>
</feature>
<evidence type="ECO:0000256" key="5">
    <source>
        <dbReference type="ARBA" id="ARBA00023242"/>
    </source>
</evidence>
<organism evidence="8 9">
    <name type="scientific">Trichonephila clavata</name>
    <name type="common">Joro spider</name>
    <name type="synonym">Nephila clavata</name>
    <dbReference type="NCBI Taxonomy" id="2740835"/>
    <lineage>
        <taxon>Eukaryota</taxon>
        <taxon>Metazoa</taxon>
        <taxon>Ecdysozoa</taxon>
        <taxon>Arthropoda</taxon>
        <taxon>Chelicerata</taxon>
        <taxon>Arachnida</taxon>
        <taxon>Araneae</taxon>
        <taxon>Araneomorphae</taxon>
        <taxon>Entelegynae</taxon>
        <taxon>Araneoidea</taxon>
        <taxon>Nephilidae</taxon>
        <taxon>Trichonephila</taxon>
    </lineage>
</organism>
<accession>A0A8X6M3Y5</accession>
<dbReference type="PANTHER" id="PTHR23235">
    <property type="entry name" value="KRUEPPEL-LIKE TRANSCRIPTION FACTOR"/>
    <property type="match status" value="1"/>
</dbReference>
<dbReference type="PANTHER" id="PTHR23235:SF142">
    <property type="entry name" value="ZINC FINGER PROTEIN 384"/>
    <property type="match status" value="1"/>
</dbReference>